<accession>V5H7H3</accession>
<proteinExistence type="evidence at transcript level"/>
<evidence type="ECO:0000256" key="1">
    <source>
        <dbReference type="SAM" id="SignalP"/>
    </source>
</evidence>
<sequence length="87" mass="9429">MKASIAAICFLVALSCVIAKLTEDECRFPLAFSSCEANSVRTIHSFFNNTNRCESYSGCGKGKNIFNTHEDCVAGCPYGDHSPSGRK</sequence>
<feature type="chain" id="PRO_5004737761" evidence="1">
    <location>
        <begin position="20"/>
        <end position="87"/>
    </location>
</feature>
<protein>
    <submittedName>
        <fullName evidence="2">Putative secreted protein</fullName>
    </submittedName>
</protein>
<reference evidence="2" key="1">
    <citation type="journal article" date="2015" name="Sci. Rep.">
        <title>Tissue- and time-dependent transcription in Ixodes ricinus salivary glands and midguts when blood feeding on the vertebrate host.</title>
        <authorList>
            <person name="Kotsyfakis M."/>
            <person name="Schwarz A."/>
            <person name="Erhart J."/>
            <person name="Ribeiro J.M."/>
        </authorList>
    </citation>
    <scope>NUCLEOTIDE SEQUENCE</scope>
    <source>
        <tissue evidence="2">Salivary gland and midgut</tissue>
    </source>
</reference>
<dbReference type="InterPro" id="IPR036880">
    <property type="entry name" value="Kunitz_BPTI_sf"/>
</dbReference>
<dbReference type="SUPFAM" id="SSF57362">
    <property type="entry name" value="BPTI-like"/>
    <property type="match status" value="1"/>
</dbReference>
<dbReference type="PROSITE" id="PS51257">
    <property type="entry name" value="PROKAR_LIPOPROTEIN"/>
    <property type="match status" value="1"/>
</dbReference>
<organism evidence="2">
    <name type="scientific">Ixodes ricinus</name>
    <name type="common">Common tick</name>
    <name type="synonym">Acarus ricinus</name>
    <dbReference type="NCBI Taxonomy" id="34613"/>
    <lineage>
        <taxon>Eukaryota</taxon>
        <taxon>Metazoa</taxon>
        <taxon>Ecdysozoa</taxon>
        <taxon>Arthropoda</taxon>
        <taxon>Chelicerata</taxon>
        <taxon>Arachnida</taxon>
        <taxon>Acari</taxon>
        <taxon>Parasitiformes</taxon>
        <taxon>Ixodida</taxon>
        <taxon>Ixodoidea</taxon>
        <taxon>Ixodidae</taxon>
        <taxon>Ixodinae</taxon>
        <taxon>Ixodes</taxon>
    </lineage>
</organism>
<dbReference type="EMBL" id="GANP01005403">
    <property type="protein sequence ID" value="JAB79065.1"/>
    <property type="molecule type" value="mRNA"/>
</dbReference>
<dbReference type="GO" id="GO:0004867">
    <property type="term" value="F:serine-type endopeptidase inhibitor activity"/>
    <property type="evidence" value="ECO:0007669"/>
    <property type="project" value="InterPro"/>
</dbReference>
<keyword evidence="1" id="KW-0732">Signal</keyword>
<name>V5H7H3_IXORI</name>
<dbReference type="AlphaFoldDB" id="V5H7H3"/>
<evidence type="ECO:0000313" key="2">
    <source>
        <dbReference type="EMBL" id="JAB79065.1"/>
    </source>
</evidence>
<dbReference type="Gene3D" id="4.10.410.10">
    <property type="entry name" value="Pancreatic trypsin inhibitor Kunitz domain"/>
    <property type="match status" value="1"/>
</dbReference>
<dbReference type="CDD" id="cd00109">
    <property type="entry name" value="Kunitz-type"/>
    <property type="match status" value="1"/>
</dbReference>
<feature type="signal peptide" evidence="1">
    <location>
        <begin position="1"/>
        <end position="19"/>
    </location>
</feature>